<comment type="caution">
    <text evidence="2">The sequence shown here is derived from an EMBL/GenBank/DDBJ whole genome shotgun (WGS) entry which is preliminary data.</text>
</comment>
<evidence type="ECO:0000313" key="3">
    <source>
        <dbReference type="Proteomes" id="UP000027442"/>
    </source>
</evidence>
<accession>A0A069QHL5</accession>
<feature type="transmembrane region" description="Helical" evidence="1">
    <location>
        <begin position="9"/>
        <end position="26"/>
    </location>
</feature>
<dbReference type="EMBL" id="JNGW01000076">
    <property type="protein sequence ID" value="KDR52162.1"/>
    <property type="molecule type" value="Genomic_DNA"/>
</dbReference>
<organism evidence="2 3">
    <name type="scientific">Hoylesella loescheii DSM 19665 = JCM 12249 = ATCC 15930</name>
    <dbReference type="NCBI Taxonomy" id="1122985"/>
    <lineage>
        <taxon>Bacteria</taxon>
        <taxon>Pseudomonadati</taxon>
        <taxon>Bacteroidota</taxon>
        <taxon>Bacteroidia</taxon>
        <taxon>Bacteroidales</taxon>
        <taxon>Prevotellaceae</taxon>
        <taxon>Hoylesella</taxon>
    </lineage>
</organism>
<name>A0A069QHL5_HOYLO</name>
<evidence type="ECO:0000256" key="1">
    <source>
        <dbReference type="SAM" id="Phobius"/>
    </source>
</evidence>
<keyword evidence="1" id="KW-1133">Transmembrane helix</keyword>
<sequence length="65" mass="7538">MKPNRTKQFAVQFVVTYVIFVVVKMLESMVLDEHIAAQRILASIETLGFALLFSLFTVFFGRRLR</sequence>
<keyword evidence="1" id="KW-0472">Membrane</keyword>
<dbReference type="HOGENOM" id="CLU_2882233_0_0_10"/>
<feature type="transmembrane region" description="Helical" evidence="1">
    <location>
        <begin position="38"/>
        <end position="60"/>
    </location>
</feature>
<dbReference type="AlphaFoldDB" id="A0A069QHL5"/>
<evidence type="ECO:0000313" key="2">
    <source>
        <dbReference type="EMBL" id="KDR52162.1"/>
    </source>
</evidence>
<dbReference type="PATRIC" id="fig|1122985.7.peg.1861"/>
<dbReference type="Proteomes" id="UP000027442">
    <property type="component" value="Unassembled WGS sequence"/>
</dbReference>
<keyword evidence="1" id="KW-0812">Transmembrane</keyword>
<reference evidence="2 3" key="1">
    <citation type="submission" date="2013-08" db="EMBL/GenBank/DDBJ databases">
        <authorList>
            <person name="Weinstock G."/>
            <person name="Sodergren E."/>
            <person name="Wylie T."/>
            <person name="Fulton L."/>
            <person name="Fulton R."/>
            <person name="Fronick C."/>
            <person name="O'Laughlin M."/>
            <person name="Godfrey J."/>
            <person name="Miner T."/>
            <person name="Herter B."/>
            <person name="Appelbaum E."/>
            <person name="Cordes M."/>
            <person name="Lek S."/>
            <person name="Wollam A."/>
            <person name="Pepin K.H."/>
            <person name="Palsikar V.B."/>
            <person name="Mitreva M."/>
            <person name="Wilson R.K."/>
        </authorList>
    </citation>
    <scope>NUCLEOTIDE SEQUENCE [LARGE SCALE GENOMIC DNA]</scope>
    <source>
        <strain evidence="2 3">ATCC 15930</strain>
    </source>
</reference>
<gene>
    <name evidence="2" type="ORF">HMPREF1991_01787</name>
</gene>
<protein>
    <submittedName>
        <fullName evidence="2">Uncharacterized protein</fullName>
    </submittedName>
</protein>
<proteinExistence type="predicted"/>
<keyword evidence="3" id="KW-1185">Reference proteome</keyword>